<dbReference type="PANTHER" id="PTHR30055:SF153">
    <property type="entry name" value="HTH-TYPE TRANSCRIPTIONAL REPRESSOR RV3405C"/>
    <property type="match status" value="1"/>
</dbReference>
<proteinExistence type="predicted"/>
<dbReference type="GO" id="GO:0003700">
    <property type="term" value="F:DNA-binding transcription factor activity"/>
    <property type="evidence" value="ECO:0007669"/>
    <property type="project" value="TreeGrafter"/>
</dbReference>
<feature type="DNA-binding region" description="H-T-H motif" evidence="2">
    <location>
        <begin position="100"/>
        <end position="119"/>
    </location>
</feature>
<evidence type="ECO:0000256" key="1">
    <source>
        <dbReference type="ARBA" id="ARBA00023125"/>
    </source>
</evidence>
<dbReference type="EMBL" id="VCQU01000004">
    <property type="protein sequence ID" value="NMN95852.1"/>
    <property type="molecule type" value="Genomic_DNA"/>
</dbReference>
<evidence type="ECO:0000256" key="3">
    <source>
        <dbReference type="SAM" id="MobiDB-lite"/>
    </source>
</evidence>
<dbReference type="PRINTS" id="PR00455">
    <property type="entry name" value="HTHTETR"/>
</dbReference>
<dbReference type="GO" id="GO:0000976">
    <property type="term" value="F:transcription cis-regulatory region binding"/>
    <property type="evidence" value="ECO:0007669"/>
    <property type="project" value="TreeGrafter"/>
</dbReference>
<keyword evidence="6" id="KW-1185">Reference proteome</keyword>
<evidence type="ECO:0000313" key="6">
    <source>
        <dbReference type="Proteomes" id="UP000535543"/>
    </source>
</evidence>
<accession>A0A848KGL8</accession>
<dbReference type="PROSITE" id="PS50977">
    <property type="entry name" value="HTH_TETR_2"/>
    <property type="match status" value="1"/>
</dbReference>
<protein>
    <submittedName>
        <fullName evidence="5">Helix-turn-helix transcriptional regulator</fullName>
    </submittedName>
</protein>
<dbReference type="InterPro" id="IPR009057">
    <property type="entry name" value="Homeodomain-like_sf"/>
</dbReference>
<name>A0A848KGL8_9NOCA</name>
<organism evidence="5 6">
    <name type="scientific">Antrihabitans stalactiti</name>
    <dbReference type="NCBI Taxonomy" id="2584121"/>
    <lineage>
        <taxon>Bacteria</taxon>
        <taxon>Bacillati</taxon>
        <taxon>Actinomycetota</taxon>
        <taxon>Actinomycetes</taxon>
        <taxon>Mycobacteriales</taxon>
        <taxon>Nocardiaceae</taxon>
        <taxon>Antrihabitans</taxon>
    </lineage>
</organism>
<evidence type="ECO:0000256" key="2">
    <source>
        <dbReference type="PROSITE-ProRule" id="PRU00335"/>
    </source>
</evidence>
<reference evidence="5 6" key="1">
    <citation type="submission" date="2019-05" db="EMBL/GenBank/DDBJ databases">
        <authorList>
            <person name="Lee S.D."/>
        </authorList>
    </citation>
    <scope>NUCLEOTIDE SEQUENCE [LARGE SCALE GENOMIC DNA]</scope>
    <source>
        <strain evidence="5 6">YC2-7</strain>
    </source>
</reference>
<evidence type="ECO:0000313" key="5">
    <source>
        <dbReference type="EMBL" id="NMN95852.1"/>
    </source>
</evidence>
<dbReference type="AlphaFoldDB" id="A0A848KGL8"/>
<comment type="caution">
    <text evidence="5">The sequence shown here is derived from an EMBL/GenBank/DDBJ whole genome shotgun (WGS) entry which is preliminary data.</text>
</comment>
<dbReference type="InterPro" id="IPR050109">
    <property type="entry name" value="HTH-type_TetR-like_transc_reg"/>
</dbReference>
<dbReference type="Proteomes" id="UP000535543">
    <property type="component" value="Unassembled WGS sequence"/>
</dbReference>
<dbReference type="Pfam" id="PF00440">
    <property type="entry name" value="TetR_N"/>
    <property type="match status" value="1"/>
</dbReference>
<gene>
    <name evidence="5" type="ORF">FGL95_12480</name>
</gene>
<dbReference type="InterPro" id="IPR001647">
    <property type="entry name" value="HTH_TetR"/>
</dbReference>
<dbReference type="SUPFAM" id="SSF46689">
    <property type="entry name" value="Homeodomain-like"/>
    <property type="match status" value="1"/>
</dbReference>
<reference evidence="5 6" key="2">
    <citation type="submission" date="2020-06" db="EMBL/GenBank/DDBJ databases">
        <title>Antribacter stalactiti gen. nov., sp. nov., a new member of the family Nacardiaceae isolated from a cave.</title>
        <authorList>
            <person name="Kim I.S."/>
        </authorList>
    </citation>
    <scope>NUCLEOTIDE SEQUENCE [LARGE SCALE GENOMIC DNA]</scope>
    <source>
        <strain evidence="5 6">YC2-7</strain>
    </source>
</reference>
<feature type="region of interest" description="Disordered" evidence="3">
    <location>
        <begin position="1"/>
        <end position="27"/>
    </location>
</feature>
<evidence type="ECO:0000259" key="4">
    <source>
        <dbReference type="PROSITE" id="PS50977"/>
    </source>
</evidence>
<dbReference type="Gene3D" id="1.10.357.10">
    <property type="entry name" value="Tetracycline Repressor, domain 2"/>
    <property type="match status" value="1"/>
</dbReference>
<dbReference type="PANTHER" id="PTHR30055">
    <property type="entry name" value="HTH-TYPE TRANSCRIPTIONAL REGULATOR RUTR"/>
    <property type="match status" value="1"/>
</dbReference>
<feature type="domain" description="HTH tetR-type" evidence="4">
    <location>
        <begin position="77"/>
        <end position="137"/>
    </location>
</feature>
<keyword evidence="1 2" id="KW-0238">DNA-binding</keyword>
<sequence length="268" mass="29096">MSPKSFQVNDDESSAGSAASDRDGSGSDAVLVKVSPFVARESNNRIYSLTLAQYDPDVKPAQRSVDEVSVDDAPVLDSYAEVILTAARGLLVRHGLRRTSLADIAKSAKVAPATLYRRFPTREALLESLLVREAQEVLAHVDAAVADLDDPEEALVAAFLVFTRSLREHDLLQAFIESDPDRVLPMLTTSGAPYLALGKGFLAARLVEARDRGAKLTAEPEILAEIFMRIAQSFILTTDTALPLDDDRAVSDIAKATFARLAFHRTDD</sequence>